<evidence type="ECO:0000313" key="3">
    <source>
        <dbReference type="EMBL" id="KAL2889488.1"/>
    </source>
</evidence>
<feature type="region of interest" description="Disordered" evidence="1">
    <location>
        <begin position="97"/>
        <end position="120"/>
    </location>
</feature>
<evidence type="ECO:0000256" key="1">
    <source>
        <dbReference type="SAM" id="MobiDB-lite"/>
    </source>
</evidence>
<dbReference type="GeneID" id="98115663"/>
<feature type="chain" id="PRO_5046579463" evidence="2">
    <location>
        <begin position="17"/>
        <end position="174"/>
    </location>
</feature>
<keyword evidence="4" id="KW-1185">Reference proteome</keyword>
<sequence length="174" mass="18537">MKPSILLLGSFSVTVAMRLGWSSKSCKAFDCVGGQFPHDNDDIPEDEPSNSEAGFLALENVPRDVLLLSRRKARPKQRVGNQHCGFSPDLRGRPLTGTGVTSMTSTTSTTSVPPSTSTSTEMGGDGCAIIIVSIYITEVCNMMQALQKAPRPYLGPVIVGAGLYDRKMADDAVA</sequence>
<protein>
    <submittedName>
        <fullName evidence="3">Uncharacterized protein</fullName>
    </submittedName>
</protein>
<organism evidence="3 4">
    <name type="scientific">Ceratocystis lukuohia</name>
    <dbReference type="NCBI Taxonomy" id="2019550"/>
    <lineage>
        <taxon>Eukaryota</taxon>
        <taxon>Fungi</taxon>
        <taxon>Dikarya</taxon>
        <taxon>Ascomycota</taxon>
        <taxon>Pezizomycotina</taxon>
        <taxon>Sordariomycetes</taxon>
        <taxon>Hypocreomycetidae</taxon>
        <taxon>Microascales</taxon>
        <taxon>Ceratocystidaceae</taxon>
        <taxon>Ceratocystis</taxon>
    </lineage>
</organism>
<reference evidence="3 4" key="1">
    <citation type="submission" date="2020-05" db="EMBL/GenBank/DDBJ databases">
        <title>Ceratocystis lukuohia genome.</title>
        <authorList>
            <person name="Harrington T.C."/>
            <person name="Kim K."/>
            <person name="Mayers C.G."/>
        </authorList>
    </citation>
    <scope>NUCLEOTIDE SEQUENCE [LARGE SCALE GENOMIC DNA]</scope>
    <source>
        <strain evidence="3 4">C4212</strain>
    </source>
</reference>
<evidence type="ECO:0000256" key="2">
    <source>
        <dbReference type="SAM" id="SignalP"/>
    </source>
</evidence>
<evidence type="ECO:0000313" key="4">
    <source>
        <dbReference type="Proteomes" id="UP001610728"/>
    </source>
</evidence>
<feature type="signal peptide" evidence="2">
    <location>
        <begin position="1"/>
        <end position="16"/>
    </location>
</feature>
<comment type="caution">
    <text evidence="3">The sequence shown here is derived from an EMBL/GenBank/DDBJ whole genome shotgun (WGS) entry which is preliminary data.</text>
</comment>
<proteinExistence type="predicted"/>
<dbReference type="EMBL" id="JABSNW010000002">
    <property type="protein sequence ID" value="KAL2889488.1"/>
    <property type="molecule type" value="Genomic_DNA"/>
</dbReference>
<dbReference type="RefSeq" id="XP_070860668.1">
    <property type="nucleotide sequence ID" value="XM_071007061.1"/>
</dbReference>
<dbReference type="Proteomes" id="UP001610728">
    <property type="component" value="Unassembled WGS sequence"/>
</dbReference>
<gene>
    <name evidence="3" type="ORF">HOO65_020030</name>
</gene>
<keyword evidence="2" id="KW-0732">Signal</keyword>
<name>A0ABR4MMH1_9PEZI</name>
<accession>A0ABR4MMH1</accession>